<dbReference type="Gene3D" id="3.40.50.2300">
    <property type="match status" value="1"/>
</dbReference>
<dbReference type="SMART" id="SM00448">
    <property type="entry name" value="REC"/>
    <property type="match status" value="1"/>
</dbReference>
<dbReference type="SMART" id="SM00421">
    <property type="entry name" value="HTH_LUXR"/>
    <property type="match status" value="1"/>
</dbReference>
<dbReference type="CDD" id="cd17535">
    <property type="entry name" value="REC_NarL-like"/>
    <property type="match status" value="1"/>
</dbReference>
<dbReference type="Proteomes" id="UP000642144">
    <property type="component" value="Unassembled WGS sequence"/>
</dbReference>
<dbReference type="InterPro" id="IPR016032">
    <property type="entry name" value="Sig_transdc_resp-reg_C-effctor"/>
</dbReference>
<dbReference type="SUPFAM" id="SSF52172">
    <property type="entry name" value="CheY-like"/>
    <property type="match status" value="1"/>
</dbReference>
<dbReference type="InterPro" id="IPR000792">
    <property type="entry name" value="Tscrpt_reg_LuxR_C"/>
</dbReference>
<dbReference type="PROSITE" id="PS50110">
    <property type="entry name" value="RESPONSE_REGULATORY"/>
    <property type="match status" value="1"/>
</dbReference>
<dbReference type="InterPro" id="IPR058245">
    <property type="entry name" value="NreC/VraR/RcsB-like_REC"/>
</dbReference>
<evidence type="ECO:0000259" key="5">
    <source>
        <dbReference type="PROSITE" id="PS50110"/>
    </source>
</evidence>
<evidence type="ECO:0000313" key="6">
    <source>
        <dbReference type="EMBL" id="MYN27749.1"/>
    </source>
</evidence>
<dbReference type="PROSITE" id="PS50043">
    <property type="entry name" value="HTH_LUXR_2"/>
    <property type="match status" value="1"/>
</dbReference>
<gene>
    <name evidence="6" type="ORF">GTP69_15140</name>
</gene>
<dbReference type="PANTHER" id="PTHR43214:SF43">
    <property type="entry name" value="TWO-COMPONENT RESPONSE REGULATOR"/>
    <property type="match status" value="1"/>
</dbReference>
<keyword evidence="7" id="KW-1185">Reference proteome</keyword>
<evidence type="ECO:0000256" key="3">
    <source>
        <dbReference type="PROSITE-ProRule" id="PRU00169"/>
    </source>
</evidence>
<evidence type="ECO:0000256" key="1">
    <source>
        <dbReference type="ARBA" id="ARBA00022553"/>
    </source>
</evidence>
<evidence type="ECO:0000259" key="4">
    <source>
        <dbReference type="PROSITE" id="PS50043"/>
    </source>
</evidence>
<dbReference type="PANTHER" id="PTHR43214">
    <property type="entry name" value="TWO-COMPONENT RESPONSE REGULATOR"/>
    <property type="match status" value="1"/>
</dbReference>
<feature type="domain" description="Response regulatory" evidence="5">
    <location>
        <begin position="12"/>
        <end position="128"/>
    </location>
</feature>
<organism evidence="6 7">
    <name type="scientific">Duganella levis</name>
    <dbReference type="NCBI Taxonomy" id="2692169"/>
    <lineage>
        <taxon>Bacteria</taxon>
        <taxon>Pseudomonadati</taxon>
        <taxon>Pseudomonadota</taxon>
        <taxon>Betaproteobacteria</taxon>
        <taxon>Burkholderiales</taxon>
        <taxon>Oxalobacteraceae</taxon>
        <taxon>Telluria group</taxon>
        <taxon>Duganella</taxon>
    </lineage>
</organism>
<keyword evidence="2" id="KW-0238">DNA-binding</keyword>
<dbReference type="PRINTS" id="PR00038">
    <property type="entry name" value="HTHLUXR"/>
</dbReference>
<feature type="modified residue" description="4-aspartylphosphate" evidence="3">
    <location>
        <position position="63"/>
    </location>
</feature>
<feature type="domain" description="HTH luxR-type" evidence="4">
    <location>
        <begin position="147"/>
        <end position="209"/>
    </location>
</feature>
<name>A0ABW9W221_9BURK</name>
<dbReference type="CDD" id="cd06170">
    <property type="entry name" value="LuxR_C_like"/>
    <property type="match status" value="1"/>
</dbReference>
<protein>
    <submittedName>
        <fullName evidence="6">Response regulator</fullName>
    </submittedName>
</protein>
<reference evidence="6 7" key="1">
    <citation type="submission" date="2019-12" db="EMBL/GenBank/DDBJ databases">
        <title>Novel species isolated from a subtropical stream in China.</title>
        <authorList>
            <person name="Lu H."/>
        </authorList>
    </citation>
    <scope>NUCLEOTIDE SEQUENCE [LARGE SCALE GENOMIC DNA]</scope>
    <source>
        <strain evidence="6 7">CY42W</strain>
    </source>
</reference>
<accession>A0ABW9W221</accession>
<dbReference type="SUPFAM" id="SSF46894">
    <property type="entry name" value="C-terminal effector domain of the bipartite response regulators"/>
    <property type="match status" value="1"/>
</dbReference>
<evidence type="ECO:0000313" key="7">
    <source>
        <dbReference type="Proteomes" id="UP000642144"/>
    </source>
</evidence>
<dbReference type="EMBL" id="WWCT01000011">
    <property type="protein sequence ID" value="MYN27749.1"/>
    <property type="molecule type" value="Genomic_DNA"/>
</dbReference>
<sequence>MTLGTRDRSAIRVLLADDHPMMRAGIGATLAAHAPVEIVAEAADGEEAVDEYDRARPDVALIDLQMPRMDGLEAIRLIRARHPDARLIVLTTYCGDARIAAALKAGAQSYLMKNVPGAELAATVREVHEGWHVLPPALRQSISSQYTGSGPSARELDVLRLASSGNSNREIASALTISEATVKAHMSTLLMKLGAADRAHAVTLAAQRGYIDL</sequence>
<comment type="caution">
    <text evidence="6">The sequence shown here is derived from an EMBL/GenBank/DDBJ whole genome shotgun (WGS) entry which is preliminary data.</text>
</comment>
<dbReference type="Pfam" id="PF00196">
    <property type="entry name" value="GerE"/>
    <property type="match status" value="1"/>
</dbReference>
<dbReference type="Pfam" id="PF00072">
    <property type="entry name" value="Response_reg"/>
    <property type="match status" value="1"/>
</dbReference>
<evidence type="ECO:0000256" key="2">
    <source>
        <dbReference type="ARBA" id="ARBA00023125"/>
    </source>
</evidence>
<keyword evidence="1 3" id="KW-0597">Phosphoprotein</keyword>
<dbReference type="InterPro" id="IPR011006">
    <property type="entry name" value="CheY-like_superfamily"/>
</dbReference>
<dbReference type="InterPro" id="IPR001789">
    <property type="entry name" value="Sig_transdc_resp-reg_receiver"/>
</dbReference>
<dbReference type="InterPro" id="IPR039420">
    <property type="entry name" value="WalR-like"/>
</dbReference>
<dbReference type="RefSeq" id="WP_161055644.1">
    <property type="nucleotide sequence ID" value="NZ_WWCT01000011.1"/>
</dbReference>
<proteinExistence type="predicted"/>